<organism evidence="3 4">
    <name type="scientific">Meloidogyne hapla</name>
    <name type="common">Root-knot nematode worm</name>
    <dbReference type="NCBI Taxonomy" id="6305"/>
    <lineage>
        <taxon>Eukaryota</taxon>
        <taxon>Metazoa</taxon>
        <taxon>Ecdysozoa</taxon>
        <taxon>Nematoda</taxon>
        <taxon>Chromadorea</taxon>
        <taxon>Rhabditida</taxon>
        <taxon>Tylenchina</taxon>
        <taxon>Tylenchomorpha</taxon>
        <taxon>Tylenchoidea</taxon>
        <taxon>Meloidogynidae</taxon>
        <taxon>Meloidogyninae</taxon>
        <taxon>Meloidogyne</taxon>
    </lineage>
</organism>
<dbReference type="GO" id="GO:0000932">
    <property type="term" value="C:P-body"/>
    <property type="evidence" value="ECO:0007669"/>
    <property type="project" value="TreeGrafter"/>
</dbReference>
<dbReference type="WBParaSite" id="MhA1_Contig94.frz3.gene4">
    <property type="protein sequence ID" value="MhA1_Contig94.frz3.gene4"/>
    <property type="gene ID" value="MhA1_Contig94.frz3.gene4"/>
</dbReference>
<dbReference type="PANTHER" id="PTHR13612:SF0">
    <property type="entry name" value="ENHANCER OF MRNA-DECAPPING PROTEIN 3"/>
    <property type="match status" value="1"/>
</dbReference>
<dbReference type="AlphaFoldDB" id="A0A1I8C2Z3"/>
<dbReference type="GO" id="GO:0033962">
    <property type="term" value="P:P-body assembly"/>
    <property type="evidence" value="ECO:0007669"/>
    <property type="project" value="TreeGrafter"/>
</dbReference>
<dbReference type="Proteomes" id="UP000095281">
    <property type="component" value="Unplaced"/>
</dbReference>
<keyword evidence="3" id="KW-1185">Reference proteome</keyword>
<accession>A0A1I8C2Z3</accession>
<feature type="compositionally biased region" description="Basic and acidic residues" evidence="1">
    <location>
        <begin position="47"/>
        <end position="66"/>
    </location>
</feature>
<feature type="compositionally biased region" description="Polar residues" evidence="1">
    <location>
        <begin position="37"/>
        <end position="46"/>
    </location>
</feature>
<evidence type="ECO:0000313" key="4">
    <source>
        <dbReference type="WBParaSite" id="MhA1_Contig94.frz3.gene4"/>
    </source>
</evidence>
<dbReference type="GO" id="GO:0003729">
    <property type="term" value="F:mRNA binding"/>
    <property type="evidence" value="ECO:0007669"/>
    <property type="project" value="TreeGrafter"/>
</dbReference>
<evidence type="ECO:0000256" key="1">
    <source>
        <dbReference type="SAM" id="MobiDB-lite"/>
    </source>
</evidence>
<name>A0A1I8C2Z3_MELHA</name>
<reference evidence="4" key="1">
    <citation type="submission" date="2016-11" db="UniProtKB">
        <authorList>
            <consortium name="WormBaseParasite"/>
        </authorList>
    </citation>
    <scope>IDENTIFICATION</scope>
</reference>
<evidence type="ECO:0000313" key="3">
    <source>
        <dbReference type="Proteomes" id="UP000095281"/>
    </source>
</evidence>
<dbReference type="InterPro" id="IPR019050">
    <property type="entry name" value="FDF_dom"/>
</dbReference>
<sequence length="233" mass="26186">MKGVKFYPDDRNGNNRRHSSRELRRPKIFEGVYMQSLPVSSVPRKQSQSERRSDSPKVKTDSEVETRSPTQLAHEEYGEYKKFTEPQIPFPVKLQLNTTPKRHLNNNNSGPTGIPTIDCINGYRGYGDKNNFVDTMGDPLDYETLNTDFDFAANLALFDKAAFTNKIDHVALGLNSSGTNSRNYKHDENVLLDSSRVISWTTNNLAPSSSTAVKNSVGINVAHSLKPCPHNRQ</sequence>
<evidence type="ECO:0000259" key="2">
    <source>
        <dbReference type="SMART" id="SM01199"/>
    </source>
</evidence>
<feature type="domain" description="FDF" evidence="2">
    <location>
        <begin position="143"/>
        <end position="207"/>
    </location>
</feature>
<proteinExistence type="predicted"/>
<dbReference type="PANTHER" id="PTHR13612">
    <property type="entry name" value="ENHANCER OF MRNA-DECAPPING PROTEIN 3"/>
    <property type="match status" value="1"/>
</dbReference>
<feature type="region of interest" description="Disordered" evidence="1">
    <location>
        <begin position="1"/>
        <end position="74"/>
    </location>
</feature>
<protein>
    <submittedName>
        <fullName evidence="4">FDF domain-containing protein</fullName>
    </submittedName>
</protein>
<dbReference type="GO" id="GO:0031087">
    <property type="term" value="P:deadenylation-independent decapping of nuclear-transcribed mRNA"/>
    <property type="evidence" value="ECO:0007669"/>
    <property type="project" value="TreeGrafter"/>
</dbReference>
<dbReference type="SMART" id="SM01199">
    <property type="entry name" value="FDF"/>
    <property type="match status" value="1"/>
</dbReference>